<dbReference type="KEGG" id="pco:PHACADRAFT_250294"/>
<evidence type="ECO:0000313" key="3">
    <source>
        <dbReference type="Proteomes" id="UP000008370"/>
    </source>
</evidence>
<dbReference type="AlphaFoldDB" id="K5W6U1"/>
<proteinExistence type="predicted"/>
<protein>
    <submittedName>
        <fullName evidence="2">Uncharacterized protein</fullName>
    </submittedName>
</protein>
<organism evidence="2 3">
    <name type="scientific">Phanerochaete carnosa (strain HHB-10118-sp)</name>
    <name type="common">White-rot fungus</name>
    <name type="synonym">Peniophora carnosa</name>
    <dbReference type="NCBI Taxonomy" id="650164"/>
    <lineage>
        <taxon>Eukaryota</taxon>
        <taxon>Fungi</taxon>
        <taxon>Dikarya</taxon>
        <taxon>Basidiomycota</taxon>
        <taxon>Agaricomycotina</taxon>
        <taxon>Agaricomycetes</taxon>
        <taxon>Polyporales</taxon>
        <taxon>Phanerochaetaceae</taxon>
        <taxon>Phanerochaete</taxon>
    </lineage>
</organism>
<accession>K5W6U1</accession>
<feature type="region of interest" description="Disordered" evidence="1">
    <location>
        <begin position="32"/>
        <end position="51"/>
    </location>
</feature>
<dbReference type="RefSeq" id="XP_007392216.1">
    <property type="nucleotide sequence ID" value="XM_007392154.1"/>
</dbReference>
<sequence>MDMLERGVDAVGTAARHTIQGVALSRVRAFSVHDRTRTPPATQTPARPDHLQPTTYATEELLASGIDISFASIIFASPDDEHASGTQSYTSRRQWQSRLAEITTLGY</sequence>
<dbReference type="Proteomes" id="UP000008370">
    <property type="component" value="Unassembled WGS sequence"/>
</dbReference>
<dbReference type="EMBL" id="JH930469">
    <property type="protein sequence ID" value="EKM59658.1"/>
    <property type="molecule type" value="Genomic_DNA"/>
</dbReference>
<gene>
    <name evidence="2" type="ORF">PHACADRAFT_250294</name>
</gene>
<keyword evidence="3" id="KW-1185">Reference proteome</keyword>
<dbReference type="InParanoid" id="K5W6U1"/>
<dbReference type="HOGENOM" id="CLU_2210906_0_0_1"/>
<evidence type="ECO:0000313" key="2">
    <source>
        <dbReference type="EMBL" id="EKM59658.1"/>
    </source>
</evidence>
<evidence type="ECO:0000256" key="1">
    <source>
        <dbReference type="SAM" id="MobiDB-lite"/>
    </source>
</evidence>
<dbReference type="GeneID" id="18914885"/>
<reference evidence="2 3" key="1">
    <citation type="journal article" date="2012" name="BMC Genomics">
        <title>Comparative genomics of the white-rot fungi, Phanerochaete carnosa and P. chrysosporium, to elucidate the genetic basis of the distinct wood types they colonize.</title>
        <authorList>
            <person name="Suzuki H."/>
            <person name="MacDonald J."/>
            <person name="Syed K."/>
            <person name="Salamov A."/>
            <person name="Hori C."/>
            <person name="Aerts A."/>
            <person name="Henrissat B."/>
            <person name="Wiebenga A."/>
            <person name="vanKuyk P.A."/>
            <person name="Barry K."/>
            <person name="Lindquist E."/>
            <person name="LaButti K."/>
            <person name="Lapidus A."/>
            <person name="Lucas S."/>
            <person name="Coutinho P."/>
            <person name="Gong Y."/>
            <person name="Samejima M."/>
            <person name="Mahadevan R."/>
            <person name="Abou-Zaid M."/>
            <person name="de Vries R.P."/>
            <person name="Igarashi K."/>
            <person name="Yadav J.S."/>
            <person name="Grigoriev I.V."/>
            <person name="Master E.R."/>
        </authorList>
    </citation>
    <scope>NUCLEOTIDE SEQUENCE [LARGE SCALE GENOMIC DNA]</scope>
    <source>
        <strain evidence="2 3">HHB-10118-sp</strain>
    </source>
</reference>
<name>K5W6U1_PHACS</name>